<sequence>MIILTAAIKAKIGKEAELEKILRAMVFKTAQETGSMEYRLHKSTSNQGSFLFYEKYSDQAAFEAHSSSEYCSNLGAQISDLIAEDPILEFYDFIDGIPE</sequence>
<feature type="domain" description="ABM" evidence="1">
    <location>
        <begin position="2"/>
        <end position="90"/>
    </location>
</feature>
<keyword evidence="3" id="KW-1185">Reference proteome</keyword>
<dbReference type="PROSITE" id="PS51725">
    <property type="entry name" value="ABM"/>
    <property type="match status" value="1"/>
</dbReference>
<evidence type="ECO:0000313" key="2">
    <source>
        <dbReference type="EMBL" id="SMF04204.1"/>
    </source>
</evidence>
<proteinExistence type="predicted"/>
<dbReference type="InterPro" id="IPR050744">
    <property type="entry name" value="AI-2_Isomerase_LsrG"/>
</dbReference>
<dbReference type="Pfam" id="PF03992">
    <property type="entry name" value="ABM"/>
    <property type="match status" value="1"/>
</dbReference>
<dbReference type="Gene3D" id="3.30.70.100">
    <property type="match status" value="1"/>
</dbReference>
<accession>A0A1X7CX07</accession>
<name>A0A1X7CX07_9BACT</name>
<evidence type="ECO:0000313" key="3">
    <source>
        <dbReference type="Proteomes" id="UP000192906"/>
    </source>
</evidence>
<dbReference type="STRING" id="1519643.SAMN06295933_1339"/>
<evidence type="ECO:0000259" key="1">
    <source>
        <dbReference type="PROSITE" id="PS51725"/>
    </source>
</evidence>
<dbReference type="EMBL" id="FWZU01000002">
    <property type="protein sequence ID" value="SMF04204.1"/>
    <property type="molecule type" value="Genomic_DNA"/>
</dbReference>
<reference evidence="3" key="1">
    <citation type="submission" date="2017-04" db="EMBL/GenBank/DDBJ databases">
        <authorList>
            <person name="Varghese N."/>
            <person name="Submissions S."/>
        </authorList>
    </citation>
    <scope>NUCLEOTIDE SEQUENCE [LARGE SCALE GENOMIC DNA]</scope>
    <source>
        <strain evidence="3">K3S</strain>
    </source>
</reference>
<dbReference type="Proteomes" id="UP000192906">
    <property type="component" value="Unassembled WGS sequence"/>
</dbReference>
<protein>
    <submittedName>
        <fullName evidence="2">Quinol monooxygenase YgiN</fullName>
    </submittedName>
</protein>
<dbReference type="AlphaFoldDB" id="A0A1X7CX07"/>
<dbReference type="GO" id="GO:0004497">
    <property type="term" value="F:monooxygenase activity"/>
    <property type="evidence" value="ECO:0007669"/>
    <property type="project" value="UniProtKB-KW"/>
</dbReference>
<dbReference type="InterPro" id="IPR007138">
    <property type="entry name" value="ABM_dom"/>
</dbReference>
<dbReference type="PANTHER" id="PTHR33336:SF3">
    <property type="entry name" value="ABM DOMAIN-CONTAINING PROTEIN"/>
    <property type="match status" value="1"/>
</dbReference>
<gene>
    <name evidence="2" type="ORF">SAMN06295933_1339</name>
</gene>
<dbReference type="InterPro" id="IPR011008">
    <property type="entry name" value="Dimeric_a/b-barrel"/>
</dbReference>
<keyword evidence="2" id="KW-0503">Monooxygenase</keyword>
<dbReference type="RefSeq" id="WP_170921383.1">
    <property type="nucleotide sequence ID" value="NZ_FWZU01000002.1"/>
</dbReference>
<keyword evidence="2" id="KW-0560">Oxidoreductase</keyword>
<dbReference type="PANTHER" id="PTHR33336">
    <property type="entry name" value="QUINOL MONOOXYGENASE YGIN-RELATED"/>
    <property type="match status" value="1"/>
</dbReference>
<dbReference type="SUPFAM" id="SSF54909">
    <property type="entry name" value="Dimeric alpha+beta barrel"/>
    <property type="match status" value="1"/>
</dbReference>
<organism evidence="2 3">
    <name type="scientific">Desulfovibrio gilichinskyi</name>
    <dbReference type="NCBI Taxonomy" id="1519643"/>
    <lineage>
        <taxon>Bacteria</taxon>
        <taxon>Pseudomonadati</taxon>
        <taxon>Thermodesulfobacteriota</taxon>
        <taxon>Desulfovibrionia</taxon>
        <taxon>Desulfovibrionales</taxon>
        <taxon>Desulfovibrionaceae</taxon>
        <taxon>Desulfovibrio</taxon>
    </lineage>
</organism>